<protein>
    <submittedName>
        <fullName evidence="2">Uncharacterized protein</fullName>
    </submittedName>
</protein>
<organism evidence="2 3">
    <name type="scientific">Actinoplanes siamensis</name>
    <dbReference type="NCBI Taxonomy" id="1223317"/>
    <lineage>
        <taxon>Bacteria</taxon>
        <taxon>Bacillati</taxon>
        <taxon>Actinomycetota</taxon>
        <taxon>Actinomycetes</taxon>
        <taxon>Micromonosporales</taxon>
        <taxon>Micromonosporaceae</taxon>
        <taxon>Actinoplanes</taxon>
    </lineage>
</organism>
<dbReference type="EMBL" id="BOMW01000020">
    <property type="protein sequence ID" value="GIF04672.1"/>
    <property type="molecule type" value="Genomic_DNA"/>
</dbReference>
<dbReference type="Proteomes" id="UP000629619">
    <property type="component" value="Unassembled WGS sequence"/>
</dbReference>
<dbReference type="RefSeq" id="WP_203678602.1">
    <property type="nucleotide sequence ID" value="NZ_BOMW01000020.1"/>
</dbReference>
<name>A0A919TJD0_9ACTN</name>
<reference evidence="2" key="1">
    <citation type="submission" date="2021-01" db="EMBL/GenBank/DDBJ databases">
        <title>Whole genome shotgun sequence of Actinoplanes siamensis NBRC 109076.</title>
        <authorList>
            <person name="Komaki H."/>
            <person name="Tamura T."/>
        </authorList>
    </citation>
    <scope>NUCLEOTIDE SEQUENCE</scope>
    <source>
        <strain evidence="2">NBRC 109076</strain>
    </source>
</reference>
<evidence type="ECO:0000313" key="2">
    <source>
        <dbReference type="EMBL" id="GIF04672.1"/>
    </source>
</evidence>
<evidence type="ECO:0000256" key="1">
    <source>
        <dbReference type="SAM" id="MobiDB-lite"/>
    </source>
</evidence>
<keyword evidence="3" id="KW-1185">Reference proteome</keyword>
<proteinExistence type="predicted"/>
<comment type="caution">
    <text evidence="2">The sequence shown here is derived from an EMBL/GenBank/DDBJ whole genome shotgun (WGS) entry which is preliminary data.</text>
</comment>
<feature type="region of interest" description="Disordered" evidence="1">
    <location>
        <begin position="426"/>
        <end position="469"/>
    </location>
</feature>
<gene>
    <name evidence="2" type="ORF">Asi03nite_22100</name>
</gene>
<accession>A0A919TJD0</accession>
<evidence type="ECO:0000313" key="3">
    <source>
        <dbReference type="Proteomes" id="UP000629619"/>
    </source>
</evidence>
<sequence>MILSALSSPLITMSSPLLGPSSPASSPSPQPSPLGCVPGQNGIPGSVIGELLCGTWGQNAPEVLWHSLRDGWPLWAAGIAVLIALRVAWRAWKRRVWRTHVRTARWLEIIPPVSASPAATVGLWRLLATLLPAPRRWSLRPARLVWEVRADAHGMRCGLWLSPGITATAVRRNLESAWPGVRVQETAAPRVAITETSTTVALRPTQPDSLPLVEDPPTATPRSWANAQPDEDQLRAVYEGLAAAGRTGGGLLQVHLSRAPAYRLRVLHRAMTHPERARRPSGTLWLAVLLTDGLRKALLGVASVFMPGSSSHASRASHPRTTVTDLYLTELARRARLKYQAGPHFLVAVFATAGGPTKEAARSAAAAITGGFGLLSAHFSRRRLRRGAAAAADRWVRPQQMSLAGVDEVAALAGLPIEPAVHGLPAAASRRRPGGRDVFRAGPAVEPRTARTRPQPRRDDGEPTVWSAP</sequence>
<dbReference type="AlphaFoldDB" id="A0A919TJD0"/>
<feature type="region of interest" description="Disordered" evidence="1">
    <location>
        <begin position="205"/>
        <end position="225"/>
    </location>
</feature>